<evidence type="ECO:0000256" key="2">
    <source>
        <dbReference type="ARBA" id="ARBA00012513"/>
    </source>
</evidence>
<comment type="subcellular location">
    <subcellularLocation>
        <location evidence="1">Endoplasmic reticulum membrane</location>
        <topology evidence="1">Single-pass type I membrane protein</topology>
    </subcellularLocation>
</comment>
<dbReference type="CDD" id="cd13996">
    <property type="entry name" value="STKc_EIF2AK"/>
    <property type="match status" value="1"/>
</dbReference>
<evidence type="ECO:0000256" key="18">
    <source>
        <dbReference type="PROSITE-ProRule" id="PRU10141"/>
    </source>
</evidence>
<evidence type="ECO:0000256" key="6">
    <source>
        <dbReference type="ARBA" id="ARBA00022777"/>
    </source>
</evidence>
<keyword evidence="5 18" id="KW-0547">Nucleotide-binding</keyword>
<keyword evidence="3" id="KW-0723">Serine/threonine-protein kinase</keyword>
<evidence type="ECO:0000256" key="17">
    <source>
        <dbReference type="ARBA" id="ARBA00048977"/>
    </source>
</evidence>
<evidence type="ECO:0000256" key="8">
    <source>
        <dbReference type="ARBA" id="ARBA00022840"/>
    </source>
</evidence>
<dbReference type="SUPFAM" id="SSF50998">
    <property type="entry name" value="Quinoprotein alcohol dehydrogenase-like"/>
    <property type="match status" value="1"/>
</dbReference>
<protein>
    <recommendedName>
        <fullName evidence="2">non-specific serine/threonine protein kinase</fullName>
        <ecNumber evidence="2">2.7.11.1</ecNumber>
    </recommendedName>
    <alternativeName>
        <fullName evidence="15">PRKR-like endoplasmic reticulum kinase</fullName>
    </alternativeName>
</protein>
<dbReference type="InterPro" id="IPR018391">
    <property type="entry name" value="PQQ_b-propeller_rpt"/>
</dbReference>
<evidence type="ECO:0000256" key="20">
    <source>
        <dbReference type="SAM" id="SignalP"/>
    </source>
</evidence>
<dbReference type="GO" id="GO:0006986">
    <property type="term" value="P:response to unfolded protein"/>
    <property type="evidence" value="ECO:0007669"/>
    <property type="project" value="UniProtKB-KW"/>
</dbReference>
<accession>A0A9W6UBU9</accession>
<evidence type="ECO:0000256" key="1">
    <source>
        <dbReference type="ARBA" id="ARBA00004115"/>
    </source>
</evidence>
<dbReference type="Gene3D" id="2.130.10.10">
    <property type="entry name" value="YVTN repeat-like/Quinoprotein amine dehydrogenase"/>
    <property type="match status" value="1"/>
</dbReference>
<evidence type="ECO:0000256" key="5">
    <source>
        <dbReference type="ARBA" id="ARBA00022741"/>
    </source>
</evidence>
<dbReference type="InterPro" id="IPR000719">
    <property type="entry name" value="Prot_kinase_dom"/>
</dbReference>
<dbReference type="EC" id="2.7.11.1" evidence="2"/>
<dbReference type="PANTHER" id="PTHR11042">
    <property type="entry name" value="EUKARYOTIC TRANSLATION INITIATION FACTOR 2-ALPHA KINASE EIF2-ALPHA KINASE -RELATED"/>
    <property type="match status" value="1"/>
</dbReference>
<feature type="compositionally biased region" description="Low complexity" evidence="19">
    <location>
        <begin position="831"/>
        <end position="850"/>
    </location>
</feature>
<dbReference type="SMART" id="SM00564">
    <property type="entry name" value="PQQ"/>
    <property type="match status" value="1"/>
</dbReference>
<dbReference type="PROSITE" id="PS00108">
    <property type="entry name" value="PROTEIN_KINASE_ST"/>
    <property type="match status" value="1"/>
</dbReference>
<evidence type="ECO:0000256" key="13">
    <source>
        <dbReference type="ARBA" id="ARBA00023230"/>
    </source>
</evidence>
<dbReference type="InterPro" id="IPR008271">
    <property type="entry name" value="Ser/Thr_kinase_AS"/>
</dbReference>
<keyword evidence="9" id="KW-0810">Translation regulation</keyword>
<name>A0A9W6UBU9_9STRA</name>
<dbReference type="Gene3D" id="1.10.510.10">
    <property type="entry name" value="Transferase(Phosphotransferase) domain 1"/>
    <property type="match status" value="1"/>
</dbReference>
<dbReference type="Pfam" id="PF00069">
    <property type="entry name" value="Pkinase"/>
    <property type="match status" value="3"/>
</dbReference>
<dbReference type="SMART" id="SM00220">
    <property type="entry name" value="S_TKc"/>
    <property type="match status" value="1"/>
</dbReference>
<feature type="chain" id="PRO_5040797359" description="non-specific serine/threonine protein kinase" evidence="20">
    <location>
        <begin position="38"/>
        <end position="1449"/>
    </location>
</feature>
<proteinExistence type="inferred from homology"/>
<evidence type="ECO:0000256" key="16">
    <source>
        <dbReference type="ARBA" id="ARBA00048659"/>
    </source>
</evidence>
<evidence type="ECO:0000256" key="10">
    <source>
        <dbReference type="ARBA" id="ARBA00023016"/>
    </source>
</evidence>
<keyword evidence="13" id="KW-0834">Unfolded protein response</keyword>
<comment type="similarity">
    <text evidence="14">Belongs to the protein kinase superfamily. Ser/Thr protein kinase family. GCN2 subfamily.</text>
</comment>
<keyword evidence="7" id="KW-0256">Endoplasmic reticulum</keyword>
<dbReference type="PANTHER" id="PTHR11042:SF160">
    <property type="entry name" value="EUKARYOTIC TRANSLATION INITIATION FACTOR 2-ALPHA KINASE 1"/>
    <property type="match status" value="1"/>
</dbReference>
<comment type="catalytic activity">
    <reaction evidence="17">
        <text>L-seryl-[protein] + ATP = O-phospho-L-seryl-[protein] + ADP + H(+)</text>
        <dbReference type="Rhea" id="RHEA:17989"/>
        <dbReference type="Rhea" id="RHEA-COMP:9863"/>
        <dbReference type="Rhea" id="RHEA-COMP:11604"/>
        <dbReference type="ChEBI" id="CHEBI:15378"/>
        <dbReference type="ChEBI" id="CHEBI:29999"/>
        <dbReference type="ChEBI" id="CHEBI:30616"/>
        <dbReference type="ChEBI" id="CHEBI:83421"/>
        <dbReference type="ChEBI" id="CHEBI:456216"/>
        <dbReference type="EC" id="2.7.11.1"/>
    </reaction>
    <physiologicalReaction direction="left-to-right" evidence="17">
        <dbReference type="Rhea" id="RHEA:17990"/>
    </physiologicalReaction>
</comment>
<dbReference type="GO" id="GO:0005524">
    <property type="term" value="F:ATP binding"/>
    <property type="evidence" value="ECO:0007669"/>
    <property type="project" value="UniProtKB-UniRule"/>
</dbReference>
<dbReference type="InterPro" id="IPR011047">
    <property type="entry name" value="Quinoprotein_ADH-like_sf"/>
</dbReference>
<organism evidence="22 23">
    <name type="scientific">Phytophthora lilii</name>
    <dbReference type="NCBI Taxonomy" id="2077276"/>
    <lineage>
        <taxon>Eukaryota</taxon>
        <taxon>Sar</taxon>
        <taxon>Stramenopiles</taxon>
        <taxon>Oomycota</taxon>
        <taxon>Peronosporomycetes</taxon>
        <taxon>Peronosporales</taxon>
        <taxon>Peronosporaceae</taxon>
        <taxon>Phytophthora</taxon>
    </lineage>
</organism>
<evidence type="ECO:0000256" key="7">
    <source>
        <dbReference type="ARBA" id="ARBA00022824"/>
    </source>
</evidence>
<dbReference type="InterPro" id="IPR050339">
    <property type="entry name" value="CC_SR_Kinase"/>
</dbReference>
<comment type="caution">
    <text evidence="22">The sequence shown here is derived from an EMBL/GenBank/DDBJ whole genome shotgun (WGS) entry which is preliminary data.</text>
</comment>
<evidence type="ECO:0000256" key="4">
    <source>
        <dbReference type="ARBA" id="ARBA00022679"/>
    </source>
</evidence>
<dbReference type="SUPFAM" id="SSF56112">
    <property type="entry name" value="Protein kinase-like (PK-like)"/>
    <property type="match status" value="1"/>
</dbReference>
<evidence type="ECO:0000313" key="22">
    <source>
        <dbReference type="EMBL" id="GMF29314.1"/>
    </source>
</evidence>
<sequence>MRGSAGRCALRRAGRGHARRLLWGVWSVALLLGAAAAAQTSTAAYSFAVAQSPDVVVAGGLDGRVYAVNAWSGEVLWSFDSGGPMVDSSQCLGVDPSTRPEMPPKYHSAAARPRQRVEADVDVDGSVHVAADSNQVEDRSVIQQQTASAQAMAASSAFMSQLVPSYDGRLYHFSKSKVKELGMTMADIVNVNGPVRVAVDPVAPGVDASGPRVEGSAAADILLFGEKKLEMFTLDAVSGFRRPFSSSAEAKAWSSEILFGRSEFTTRAVHSRNASSARCFKISEFFLDFAQQAHCSVGTAGHNMVPEILVMPKDPNSALDDEGSTIVAFDPWTNEQLWEFEVPDFDVLAVYGVSTMRGATFFKWKVDGPSSTATSLARSSTQLENGGLHHHHRIEAGAGEPATNSDHQQGTQDQDQEQGQPPQTDKQLVRVVPRTWDAMEARFRLRLLGDNYFLESSEDEGAVDHDIGRVSHGSPTFHGRQTDDVHDLHEEIGSRRRRRIFWEPIVNDGKRGVFITYTHVGAMLLGVTTCGMLLAWGCYVKGLSASLAQSAIKTMDQSQFFTSHVHRLTIQRPGEEDIVISSVISRSLLMNTLGVGNQVPLLENGEPASVLSTELSANADPATEGMLMEKFSRLAANEAAAILLAGGRADTKQKLLEVDPDADSTATTATMSSSSSSLTDMIVRGISSSSSSTVRVSSHCMPRTGDRLALPYAEGKNPRNHNVLDVYEVKMLPPSEDDVVFLSPNIDHEFESDRFELADSDDEMIMEDEESVTTLTGAKSISSSGDSTTGSCCSNSNSSGSSHARSKSNDDAISPMEECADETTDEKFSAERSSVQESSEASSSESSTSPNEAEVLFPFVCQSRFVNEFEELSAIGKGGFGQVMLAENRLDGRKYAIKRVGLNLKNQTSKTLQKFLREVKILALLDHPNIVRYYQAWLEKVEESSKSTLVAVSSAASDTSSLGDLANAKNYSTSNLLAPIAELEFSGNQRQLETFYSNGSLISDNDDDDGFEWERGSSSGVNDNGWKEEDLVVQNKPHTRNPPSRGVSSSRSPGDLGSAEDSSFNAAEKCDHWLYIQMQYCAGRNLADYLAVPTRPMELSRMLKIFVQIASALAHVHSCGLIHRDLKPANIFVADVERDEIKLGDFGLSRYAANVNNLNASASLDDSQQGTSSSGGLKETPLSTSMWSNMSESNEVTAGVGTYLYASPEQVAGKKYNAKTDIYSLGMILFELCHERFGTTMERYITLRDARDSKFPANLRAAKRCPEIVDMLRKLLSHDPTTRPTADEVVQWGQMMYETSLAQKAMDVVRSPRNLDMARAAAAAFPLVPGIDHLMASGPTEAVVTTTFSLKVEAAMEHCSGEDGGERRLPNHNLLKQVCDVIAGVSNGKVEIKKCGLHMESEGVTILEFELDPQAALKDAPGTDVEGSVVIAIEALPGVQIVHRVSSID</sequence>
<feature type="signal peptide" evidence="20">
    <location>
        <begin position="1"/>
        <end position="37"/>
    </location>
</feature>
<keyword evidence="4" id="KW-0808">Transferase</keyword>
<evidence type="ECO:0000256" key="3">
    <source>
        <dbReference type="ARBA" id="ARBA00022527"/>
    </source>
</evidence>
<feature type="region of interest" description="Disordered" evidence="19">
    <location>
        <begin position="1163"/>
        <end position="1184"/>
    </location>
</feature>
<comment type="catalytic activity">
    <reaction evidence="16">
        <text>L-threonyl-[protein] + ATP = O-phospho-L-threonyl-[protein] + ADP + H(+)</text>
        <dbReference type="Rhea" id="RHEA:46608"/>
        <dbReference type="Rhea" id="RHEA-COMP:11060"/>
        <dbReference type="Rhea" id="RHEA-COMP:11605"/>
        <dbReference type="ChEBI" id="CHEBI:15378"/>
        <dbReference type="ChEBI" id="CHEBI:30013"/>
        <dbReference type="ChEBI" id="CHEBI:30616"/>
        <dbReference type="ChEBI" id="CHEBI:61977"/>
        <dbReference type="ChEBI" id="CHEBI:456216"/>
        <dbReference type="EC" id="2.7.11.1"/>
    </reaction>
    <physiologicalReaction direction="left-to-right" evidence="16">
        <dbReference type="Rhea" id="RHEA:46609"/>
    </physiologicalReaction>
</comment>
<feature type="compositionally biased region" description="Low complexity" evidence="19">
    <location>
        <begin position="1163"/>
        <end position="1177"/>
    </location>
</feature>
<keyword evidence="8 18" id="KW-0067">ATP-binding</keyword>
<dbReference type="Proteomes" id="UP001165083">
    <property type="component" value="Unassembled WGS sequence"/>
</dbReference>
<feature type="compositionally biased region" description="Low complexity" evidence="19">
    <location>
        <begin position="777"/>
        <end position="803"/>
    </location>
</feature>
<dbReference type="InterPro" id="IPR011009">
    <property type="entry name" value="Kinase-like_dom_sf"/>
</dbReference>
<keyword evidence="10" id="KW-0346">Stress response</keyword>
<dbReference type="OrthoDB" id="341578at2759"/>
<dbReference type="PROSITE" id="PS50011">
    <property type="entry name" value="PROTEIN_KINASE_DOM"/>
    <property type="match status" value="1"/>
</dbReference>
<feature type="compositionally biased region" description="Low complexity" evidence="19">
    <location>
        <begin position="408"/>
        <end position="424"/>
    </location>
</feature>
<evidence type="ECO:0000256" key="14">
    <source>
        <dbReference type="ARBA" id="ARBA00037982"/>
    </source>
</evidence>
<evidence type="ECO:0000256" key="11">
    <source>
        <dbReference type="ARBA" id="ARBA00023180"/>
    </source>
</evidence>
<dbReference type="Gene3D" id="3.30.200.20">
    <property type="entry name" value="Phosphorylase Kinase, domain 1"/>
    <property type="match status" value="1"/>
</dbReference>
<keyword evidence="12" id="KW-0652">Protein synthesis inhibitor</keyword>
<dbReference type="EMBL" id="BSXW01000768">
    <property type="protein sequence ID" value="GMF29314.1"/>
    <property type="molecule type" value="Genomic_DNA"/>
</dbReference>
<keyword evidence="20" id="KW-0732">Signal</keyword>
<feature type="domain" description="Protein kinase" evidence="21">
    <location>
        <begin position="869"/>
        <end position="1297"/>
    </location>
</feature>
<dbReference type="InterPro" id="IPR017441">
    <property type="entry name" value="Protein_kinase_ATP_BS"/>
</dbReference>
<feature type="region of interest" description="Disordered" evidence="19">
    <location>
        <begin position="1001"/>
        <end position="1061"/>
    </location>
</feature>
<dbReference type="GO" id="GO:0017148">
    <property type="term" value="P:negative regulation of translation"/>
    <property type="evidence" value="ECO:0007669"/>
    <property type="project" value="UniProtKB-KW"/>
</dbReference>
<reference evidence="22" key="1">
    <citation type="submission" date="2023-04" db="EMBL/GenBank/DDBJ databases">
        <title>Phytophthora lilii NBRC 32176.</title>
        <authorList>
            <person name="Ichikawa N."/>
            <person name="Sato H."/>
            <person name="Tonouchi N."/>
        </authorList>
    </citation>
    <scope>NUCLEOTIDE SEQUENCE</scope>
    <source>
        <strain evidence="22">NBRC 32176</strain>
    </source>
</reference>
<keyword evidence="6" id="KW-0418">Kinase</keyword>
<feature type="binding site" evidence="18">
    <location>
        <position position="898"/>
    </location>
    <ligand>
        <name>ATP</name>
        <dbReference type="ChEBI" id="CHEBI:30616"/>
    </ligand>
</feature>
<keyword evidence="11" id="KW-0325">Glycoprotein</keyword>
<dbReference type="GO" id="GO:0005634">
    <property type="term" value="C:nucleus"/>
    <property type="evidence" value="ECO:0007669"/>
    <property type="project" value="TreeGrafter"/>
</dbReference>
<evidence type="ECO:0000256" key="9">
    <source>
        <dbReference type="ARBA" id="ARBA00022845"/>
    </source>
</evidence>
<evidence type="ECO:0000259" key="21">
    <source>
        <dbReference type="PROSITE" id="PS50011"/>
    </source>
</evidence>
<feature type="region of interest" description="Disordered" evidence="19">
    <location>
        <begin position="398"/>
        <end position="430"/>
    </location>
</feature>
<evidence type="ECO:0000256" key="12">
    <source>
        <dbReference type="ARBA" id="ARBA00023193"/>
    </source>
</evidence>
<dbReference type="InterPro" id="IPR015943">
    <property type="entry name" value="WD40/YVTN_repeat-like_dom_sf"/>
</dbReference>
<keyword evidence="23" id="KW-1185">Reference proteome</keyword>
<gene>
    <name evidence="22" type="ORF">Plil01_001242800</name>
</gene>
<evidence type="ECO:0000256" key="19">
    <source>
        <dbReference type="SAM" id="MobiDB-lite"/>
    </source>
</evidence>
<dbReference type="PROSITE" id="PS00107">
    <property type="entry name" value="PROTEIN_KINASE_ATP"/>
    <property type="match status" value="1"/>
</dbReference>
<dbReference type="GO" id="GO:0005789">
    <property type="term" value="C:endoplasmic reticulum membrane"/>
    <property type="evidence" value="ECO:0007669"/>
    <property type="project" value="UniProtKB-SubCell"/>
</dbReference>
<dbReference type="GO" id="GO:0004694">
    <property type="term" value="F:eukaryotic translation initiation factor 2alpha kinase activity"/>
    <property type="evidence" value="ECO:0007669"/>
    <property type="project" value="TreeGrafter"/>
</dbReference>
<evidence type="ECO:0000313" key="23">
    <source>
        <dbReference type="Proteomes" id="UP001165083"/>
    </source>
</evidence>
<feature type="compositionally biased region" description="Low complexity" evidence="19">
    <location>
        <begin position="1042"/>
        <end position="1054"/>
    </location>
</feature>
<evidence type="ECO:0000256" key="15">
    <source>
        <dbReference type="ARBA" id="ARBA00041500"/>
    </source>
</evidence>
<feature type="region of interest" description="Disordered" evidence="19">
    <location>
        <begin position="769"/>
        <end position="850"/>
    </location>
</feature>